<comment type="caution">
    <text evidence="1">The sequence shown here is derived from an EMBL/GenBank/DDBJ whole genome shotgun (WGS) entry which is preliminary data.</text>
</comment>
<dbReference type="Proteomes" id="UP001165960">
    <property type="component" value="Unassembled WGS sequence"/>
</dbReference>
<accession>A0ACC2RGU3</accession>
<evidence type="ECO:0000313" key="1">
    <source>
        <dbReference type="EMBL" id="KAJ9049305.1"/>
    </source>
</evidence>
<evidence type="ECO:0000313" key="2">
    <source>
        <dbReference type="Proteomes" id="UP001165960"/>
    </source>
</evidence>
<dbReference type="EMBL" id="QTSX02007248">
    <property type="protein sequence ID" value="KAJ9049305.1"/>
    <property type="molecule type" value="Genomic_DNA"/>
</dbReference>
<protein>
    <submittedName>
        <fullName evidence="1">Uncharacterized protein</fullName>
    </submittedName>
</protein>
<gene>
    <name evidence="1" type="ORF">DSO57_1025904</name>
</gene>
<organism evidence="1 2">
    <name type="scientific">Entomophthora muscae</name>
    <dbReference type="NCBI Taxonomy" id="34485"/>
    <lineage>
        <taxon>Eukaryota</taxon>
        <taxon>Fungi</taxon>
        <taxon>Fungi incertae sedis</taxon>
        <taxon>Zoopagomycota</taxon>
        <taxon>Entomophthoromycotina</taxon>
        <taxon>Entomophthoromycetes</taxon>
        <taxon>Entomophthorales</taxon>
        <taxon>Entomophthoraceae</taxon>
        <taxon>Entomophthora</taxon>
    </lineage>
</organism>
<sequence>MFVEFPEDELCFGMDAQYMVGSGLLVSPVTEAGVTETKVYLPESAVLAIS</sequence>
<name>A0ACC2RGU3_9FUNG</name>
<proteinExistence type="predicted"/>
<keyword evidence="2" id="KW-1185">Reference proteome</keyword>
<reference evidence="1" key="1">
    <citation type="submission" date="2022-04" db="EMBL/GenBank/DDBJ databases">
        <title>Genome of the entomopathogenic fungus Entomophthora muscae.</title>
        <authorList>
            <person name="Elya C."/>
            <person name="Lovett B.R."/>
            <person name="Lee E."/>
            <person name="Macias A.M."/>
            <person name="Hajek A.E."/>
            <person name="De Bivort B.L."/>
            <person name="Kasson M.T."/>
            <person name="De Fine Licht H.H."/>
            <person name="Stajich J.E."/>
        </authorList>
    </citation>
    <scope>NUCLEOTIDE SEQUENCE</scope>
    <source>
        <strain evidence="1">Berkeley</strain>
    </source>
</reference>